<feature type="region of interest" description="Disordered" evidence="4">
    <location>
        <begin position="207"/>
        <end position="238"/>
    </location>
</feature>
<feature type="compositionally biased region" description="Pro residues" evidence="4">
    <location>
        <begin position="211"/>
        <end position="228"/>
    </location>
</feature>
<dbReference type="PROSITE" id="PS01359">
    <property type="entry name" value="ZF_PHD_1"/>
    <property type="match status" value="1"/>
</dbReference>
<keyword evidence="2" id="KW-0863">Zinc-finger</keyword>
<sequence>MTTDCKYCNEAEDKQYRPGLICQNCICFVHLKCLLRPGTPGDFEGDVFFEFTCADCSKDKKEVFKRTRFPWVNVIYLTLYNLQQRSHGISNNGFFHYKTHICSFIDRNWEQLFGNKFKQKKNWMGTIAGALSVHGGSLLQSGAARLQESGWWRAQHRFSPAMAAHILQEMAREKPKGGLKAKLQLDHNTFLQRVIEMGYESLIVHEDEDIPPPAPPAAPAAPAPAPPPGKKRRLDSDSASTASSVAYFDYLDNDHRAELTDDSHLASQSTSLFTHQTAQYGRDMEAGYRAYDYRQMGLVPPSECSSASAPQSHHEDSDSPPPSPRPAPPSPPPADKHTRHKDKTKEEKPIPIKRESLFSKELNSITMPWLPDEKPEVKKDLVEMSEYEEVQLLKQVEGLIPKVKDANKRAYLRRFRASLALRRLKRHKHLPIFDLEKSVRLLGGYMTEDSRASANSERVLDRFQRSYLLDHLSGTVAATYGTTVLSRIDPTPLQSPYSGAVLKPYIRRDTESEPLWVRMTEELLVKANKNNPSFTLPPRSPIDYSYIRPQHVAAVNALLAQHFWPGIDVSESLQYPEYSVVASWRGVAVGAALLVPDTRHNEAYISFVITRAHWRRSRVAAFMLYHLLQTCSDKDVTLHCSPTNPAIFMYQKFGFKVEEFIQDFYEKYYDIDYRGCRHALLLRLTR</sequence>
<evidence type="ECO:0000256" key="3">
    <source>
        <dbReference type="ARBA" id="ARBA00022833"/>
    </source>
</evidence>
<evidence type="ECO:0000256" key="2">
    <source>
        <dbReference type="ARBA" id="ARBA00022771"/>
    </source>
</evidence>
<dbReference type="InterPro" id="IPR019786">
    <property type="entry name" value="Zinc_finger_PHD-type_CS"/>
</dbReference>
<dbReference type="PROSITE" id="PS51186">
    <property type="entry name" value="GNAT"/>
    <property type="match status" value="1"/>
</dbReference>
<feature type="compositionally biased region" description="Basic and acidic residues" evidence="4">
    <location>
        <begin position="343"/>
        <end position="352"/>
    </location>
</feature>
<dbReference type="InterPro" id="IPR000182">
    <property type="entry name" value="GNAT_dom"/>
</dbReference>
<dbReference type="GO" id="GO:0008270">
    <property type="term" value="F:zinc ion binding"/>
    <property type="evidence" value="ECO:0007669"/>
    <property type="project" value="UniProtKB-KW"/>
</dbReference>
<gene>
    <name evidence="6" type="ORF">PLXY2_LOCUS10667</name>
</gene>
<dbReference type="Gene3D" id="3.90.980.20">
    <property type="match status" value="1"/>
</dbReference>
<comment type="caution">
    <text evidence="6">The sequence shown here is derived from an EMBL/GenBank/DDBJ whole genome shotgun (WGS) entry which is preliminary data.</text>
</comment>
<dbReference type="Gene3D" id="3.40.630.30">
    <property type="match status" value="1"/>
</dbReference>
<feature type="region of interest" description="Disordered" evidence="4">
    <location>
        <begin position="299"/>
        <end position="352"/>
    </location>
</feature>
<feature type="compositionally biased region" description="Pro residues" evidence="4">
    <location>
        <begin position="319"/>
        <end position="333"/>
    </location>
</feature>
<dbReference type="Pfam" id="PF00583">
    <property type="entry name" value="Acetyltransf_1"/>
    <property type="match status" value="1"/>
</dbReference>
<evidence type="ECO:0000313" key="6">
    <source>
        <dbReference type="EMBL" id="CAG9132464.1"/>
    </source>
</evidence>
<name>A0A8S4FXL3_PLUXY</name>
<keyword evidence="1" id="KW-0479">Metal-binding</keyword>
<dbReference type="SUPFAM" id="SSF55729">
    <property type="entry name" value="Acyl-CoA N-acyltransferases (Nat)"/>
    <property type="match status" value="1"/>
</dbReference>
<evidence type="ECO:0000256" key="4">
    <source>
        <dbReference type="SAM" id="MobiDB-lite"/>
    </source>
</evidence>
<protein>
    <submittedName>
        <fullName evidence="6">(diamondback moth) hypothetical protein</fullName>
    </submittedName>
</protein>
<evidence type="ECO:0000313" key="7">
    <source>
        <dbReference type="Proteomes" id="UP000653454"/>
    </source>
</evidence>
<dbReference type="Proteomes" id="UP000653454">
    <property type="component" value="Unassembled WGS sequence"/>
</dbReference>
<keyword evidence="7" id="KW-1185">Reference proteome</keyword>
<keyword evidence="3" id="KW-0862">Zinc</keyword>
<dbReference type="GO" id="GO:0004402">
    <property type="term" value="F:histone acetyltransferase activity"/>
    <property type="evidence" value="ECO:0007669"/>
    <property type="project" value="TreeGrafter"/>
</dbReference>
<dbReference type="AlphaFoldDB" id="A0A8S4FXL3"/>
<accession>A0A8S4FXL3</accession>
<proteinExistence type="predicted"/>
<evidence type="ECO:0000256" key="1">
    <source>
        <dbReference type="ARBA" id="ARBA00022723"/>
    </source>
</evidence>
<evidence type="ECO:0000259" key="5">
    <source>
        <dbReference type="PROSITE" id="PS51186"/>
    </source>
</evidence>
<dbReference type="InterPro" id="IPR016181">
    <property type="entry name" value="Acyl_CoA_acyltransferase"/>
</dbReference>
<dbReference type="PANTHER" id="PTHR20916">
    <property type="entry name" value="CYSTEINE AND GLYCINE-RICH PROTEIN 2 BINDING PROTEIN"/>
    <property type="match status" value="1"/>
</dbReference>
<organism evidence="6 7">
    <name type="scientific">Plutella xylostella</name>
    <name type="common">Diamondback moth</name>
    <name type="synonym">Plutella maculipennis</name>
    <dbReference type="NCBI Taxonomy" id="51655"/>
    <lineage>
        <taxon>Eukaryota</taxon>
        <taxon>Metazoa</taxon>
        <taxon>Ecdysozoa</taxon>
        <taxon>Arthropoda</taxon>
        <taxon>Hexapoda</taxon>
        <taxon>Insecta</taxon>
        <taxon>Pterygota</taxon>
        <taxon>Neoptera</taxon>
        <taxon>Endopterygota</taxon>
        <taxon>Lepidoptera</taxon>
        <taxon>Glossata</taxon>
        <taxon>Ditrysia</taxon>
        <taxon>Yponomeutoidea</taxon>
        <taxon>Plutellidae</taxon>
        <taxon>Plutella</taxon>
    </lineage>
</organism>
<feature type="domain" description="N-acetyltransferase" evidence="5">
    <location>
        <begin position="542"/>
        <end position="686"/>
    </location>
</feature>
<dbReference type="FunFam" id="3.40.630.30:FF:000013">
    <property type="entry name" value="cysteine-rich protein 2-binding protein-like"/>
    <property type="match status" value="1"/>
</dbReference>
<dbReference type="PANTHER" id="PTHR20916:SF26">
    <property type="entry name" value="CYSTEINE-RICH PROTEIN 2-BINDING PROTEIN"/>
    <property type="match status" value="1"/>
</dbReference>
<dbReference type="EMBL" id="CAJHNJ030000049">
    <property type="protein sequence ID" value="CAG9132464.1"/>
    <property type="molecule type" value="Genomic_DNA"/>
</dbReference>
<reference evidence="6" key="1">
    <citation type="submission" date="2020-11" db="EMBL/GenBank/DDBJ databases">
        <authorList>
            <person name="Whiteford S."/>
        </authorList>
    </citation>
    <scope>NUCLEOTIDE SEQUENCE</scope>
</reference>